<name>A0A1D1UPA2_RAMVA</name>
<dbReference type="SMART" id="SM00257">
    <property type="entry name" value="LysM"/>
    <property type="match status" value="1"/>
</dbReference>
<dbReference type="EMBL" id="BDGG01000001">
    <property type="protein sequence ID" value="GAU90340.1"/>
    <property type="molecule type" value="Genomic_DNA"/>
</dbReference>
<dbReference type="Proteomes" id="UP000186922">
    <property type="component" value="Unassembled WGS sequence"/>
</dbReference>
<evidence type="ECO:0000259" key="1">
    <source>
        <dbReference type="PROSITE" id="PS51782"/>
    </source>
</evidence>
<dbReference type="InterPro" id="IPR018392">
    <property type="entry name" value="LysM"/>
</dbReference>
<dbReference type="AlphaFoldDB" id="A0A1D1UPA2"/>
<dbReference type="CDD" id="cd00118">
    <property type="entry name" value="LysM"/>
    <property type="match status" value="1"/>
</dbReference>
<feature type="domain" description="LysM" evidence="1">
    <location>
        <begin position="134"/>
        <end position="196"/>
    </location>
</feature>
<evidence type="ECO:0000313" key="3">
    <source>
        <dbReference type="Proteomes" id="UP000186922"/>
    </source>
</evidence>
<proteinExistence type="predicted"/>
<dbReference type="Pfam" id="PF01476">
    <property type="entry name" value="LysM"/>
    <property type="match status" value="1"/>
</dbReference>
<accession>A0A1D1UPA2</accession>
<dbReference type="OrthoDB" id="2107166at2759"/>
<protein>
    <recommendedName>
        <fullName evidence="1">LysM domain-containing protein</fullName>
    </recommendedName>
</protein>
<organism evidence="2 3">
    <name type="scientific">Ramazzottius varieornatus</name>
    <name type="common">Water bear</name>
    <name type="synonym">Tardigrade</name>
    <dbReference type="NCBI Taxonomy" id="947166"/>
    <lineage>
        <taxon>Eukaryota</taxon>
        <taxon>Metazoa</taxon>
        <taxon>Ecdysozoa</taxon>
        <taxon>Tardigrada</taxon>
        <taxon>Eutardigrada</taxon>
        <taxon>Parachela</taxon>
        <taxon>Hypsibioidea</taxon>
        <taxon>Ramazzottiidae</taxon>
        <taxon>Ramazzottius</taxon>
    </lineage>
</organism>
<dbReference type="PROSITE" id="PS51782">
    <property type="entry name" value="LYSM"/>
    <property type="match status" value="1"/>
</dbReference>
<dbReference type="Gene3D" id="3.10.350.10">
    <property type="entry name" value="LysM domain"/>
    <property type="match status" value="1"/>
</dbReference>
<comment type="caution">
    <text evidence="2">The sequence shown here is derived from an EMBL/GenBank/DDBJ whole genome shotgun (WGS) entry which is preliminary data.</text>
</comment>
<gene>
    <name evidence="2" type="primary">RvY_02769-1</name>
    <name evidence="2" type="synonym">RvY_02769.1</name>
    <name evidence="2" type="ORF">RvY_02769</name>
</gene>
<dbReference type="InterPro" id="IPR036779">
    <property type="entry name" value="LysM_dom_sf"/>
</dbReference>
<keyword evidence="3" id="KW-1185">Reference proteome</keyword>
<sequence length="198" mass="22562">MAAFNVNLETLEVFKEVRSLITTSRNRKAFVQSALHKVYCDKEVQGKYNVLVVNLQKIPQWTNGKPEGWKAYEDFTYDEIIFGIYVFESGEFHYYGRNGKGSPKNLAFQGKIAECSPEGKKPKTIKFILPDEAKFHTVIPGDTLWALAELYKGHNIRPEEASVHVSTWTVVGRIEEMNAGKIKESNTIFPGDKLQVRM</sequence>
<evidence type="ECO:0000313" key="2">
    <source>
        <dbReference type="EMBL" id="GAU90340.1"/>
    </source>
</evidence>
<reference evidence="2 3" key="1">
    <citation type="journal article" date="2016" name="Nat. Commun.">
        <title>Extremotolerant tardigrade genome and improved radiotolerance of human cultured cells by tardigrade-unique protein.</title>
        <authorList>
            <person name="Hashimoto T."/>
            <person name="Horikawa D.D."/>
            <person name="Saito Y."/>
            <person name="Kuwahara H."/>
            <person name="Kozuka-Hata H."/>
            <person name="Shin-I T."/>
            <person name="Minakuchi Y."/>
            <person name="Ohishi K."/>
            <person name="Motoyama A."/>
            <person name="Aizu T."/>
            <person name="Enomoto A."/>
            <person name="Kondo K."/>
            <person name="Tanaka S."/>
            <person name="Hara Y."/>
            <person name="Koshikawa S."/>
            <person name="Sagara H."/>
            <person name="Miura T."/>
            <person name="Yokobori S."/>
            <person name="Miyagawa K."/>
            <person name="Suzuki Y."/>
            <person name="Kubo T."/>
            <person name="Oyama M."/>
            <person name="Kohara Y."/>
            <person name="Fujiyama A."/>
            <person name="Arakawa K."/>
            <person name="Katayama T."/>
            <person name="Toyoda A."/>
            <person name="Kunieda T."/>
        </authorList>
    </citation>
    <scope>NUCLEOTIDE SEQUENCE [LARGE SCALE GENOMIC DNA]</scope>
    <source>
        <strain evidence="2 3">YOKOZUNA-1</strain>
    </source>
</reference>